<evidence type="ECO:0000256" key="1">
    <source>
        <dbReference type="ARBA" id="ARBA00004182"/>
    </source>
</evidence>
<dbReference type="EMBL" id="MF175079">
    <property type="protein sequence ID" value="AWB14586.1"/>
    <property type="molecule type" value="Viral_cRNA"/>
</dbReference>
<organism evidence="10">
    <name type="scientific">Murine feces-associated rhabdovirus</name>
    <dbReference type="NCBI Taxonomy" id="2171387"/>
    <lineage>
        <taxon>Viruses</taxon>
        <taxon>Riboviria</taxon>
        <taxon>Orthornavirae</taxon>
        <taxon>Negarnaviricota</taxon>
        <taxon>Haploviricotina</taxon>
        <taxon>Monjiviricetes</taxon>
        <taxon>Mononegavirales</taxon>
        <taxon>Rhabdoviridae</taxon>
    </lineage>
</organism>
<evidence type="ECO:0000256" key="3">
    <source>
        <dbReference type="ARBA" id="ARBA00022844"/>
    </source>
</evidence>
<dbReference type="Pfam" id="PF00974">
    <property type="entry name" value="Rhabdo_glycop_FD"/>
    <property type="match status" value="1"/>
</dbReference>
<dbReference type="Pfam" id="PF24833">
    <property type="entry name" value="Rhabdo_glycop_CD"/>
    <property type="match status" value="1"/>
</dbReference>
<dbReference type="GO" id="GO:0019031">
    <property type="term" value="C:viral envelope"/>
    <property type="evidence" value="ECO:0007669"/>
    <property type="project" value="InterPro"/>
</dbReference>
<comment type="subcellular location">
    <subcellularLocation>
        <location evidence="1">Virion membrane</location>
    </subcellularLocation>
</comment>
<keyword evidence="2" id="KW-0732">Signal</keyword>
<dbReference type="InterPro" id="IPR001903">
    <property type="entry name" value="Rhabdo_glycop_FD"/>
</dbReference>
<evidence type="ECO:0000256" key="4">
    <source>
        <dbReference type="ARBA" id="ARBA00023136"/>
    </source>
</evidence>
<proteinExistence type="predicted"/>
<reference evidence="10" key="2">
    <citation type="journal article" date="2018" name="MBio">
        <title>Viral Diversity of House Mice in New York City.</title>
        <authorList>
            <person name="Willams S.H."/>
            <person name="Che X."/>
            <person name="Garcia J.A."/>
            <person name="Klena J.D."/>
            <person name="Lee B."/>
            <person name="Muller D."/>
            <person name="Ulrich W."/>
            <person name="Corrigan R.M."/>
            <person name="Nichol S."/>
            <person name="Jain K."/>
            <person name="Lipkin W.I."/>
        </authorList>
    </citation>
    <scope>NUCLEOTIDE SEQUENCE</scope>
    <source>
        <strain evidence="10">MFARV/NYC/Q053/1684</strain>
    </source>
</reference>
<sequence>MLQLNFVYIVIISIPWVITGVQPNYLRMTTRTTTQSTTILPPSPSPITKSSPKTEVDSPDLKYVGLKFLYPNQLLESWKRTSLIDLKCPPRIIGMEHLKDGDEDFMSVLRVEEKGEKTKGFMCAKHIYRTTCTETWYFSSTVDKRIIPSQIAEIECTEAISKFKTGQIDLSYFPEPKCIWNDNNDSDNKGVSVHEVELDFNPYATTVMSNILLDGSCGVKDDERFCKGVSDNVLIWIDGFNVSGLCNLKTVRGYIYKYREIYHPAKFNHYVVYNPSLKPFHILNACTTMYCNKNFVVLKSGDAFAPGSKMEMLIDSSRLEKCPPEREVKIPSLEEVADSIILNEDELINAVMCQNFVDRLKDVKEIRQSDLIHFFPTSPGRNAVYYLNDTGLFKSSANYERCQVVGPAPDFPLMCSFDPKDSVSNSVIQKYWNKNMPNHTVGDFMVFPMGFKKKGNKTINPVANTLLGQIFLLEEKKYPVNLVHHPVVSHVIHQLKLSGVEVQHHGKNGSIIDSVSYAWHSFTDGIGKWVTIFLCVIVTLAVLYCLAHTNIWKICTRKNNADAIPVRYSAKTQRVNIPIRRR</sequence>
<evidence type="ECO:0000256" key="6">
    <source>
        <dbReference type="SAM" id="MobiDB-lite"/>
    </source>
</evidence>
<keyword evidence="7" id="KW-0812">Transmembrane</keyword>
<name>A0A2S0SYX1_9RHAB</name>
<evidence type="ECO:0000256" key="5">
    <source>
        <dbReference type="ARBA" id="ARBA00023180"/>
    </source>
</evidence>
<evidence type="ECO:0000256" key="2">
    <source>
        <dbReference type="ARBA" id="ARBA00022729"/>
    </source>
</evidence>
<keyword evidence="3" id="KW-0946">Virion</keyword>
<dbReference type="SUPFAM" id="SSF161008">
    <property type="entry name" value="Viral glycoprotein ectodomain-like"/>
    <property type="match status" value="1"/>
</dbReference>
<feature type="compositionally biased region" description="Low complexity" evidence="6">
    <location>
        <begin position="33"/>
        <end position="51"/>
    </location>
</feature>
<protein>
    <submittedName>
        <fullName evidence="10">Glycoprotein</fullName>
    </submittedName>
</protein>
<feature type="domain" description="Spike glycoprotein fusion" evidence="8">
    <location>
        <begin position="119"/>
        <end position="217"/>
    </location>
</feature>
<keyword evidence="4 7" id="KW-0472">Membrane</keyword>
<feature type="domain" description="Spike glycoprotein G central" evidence="9">
    <location>
        <begin position="321"/>
        <end position="434"/>
    </location>
</feature>
<evidence type="ECO:0000259" key="8">
    <source>
        <dbReference type="Pfam" id="PF00974"/>
    </source>
</evidence>
<dbReference type="GO" id="GO:0055036">
    <property type="term" value="C:virion membrane"/>
    <property type="evidence" value="ECO:0007669"/>
    <property type="project" value="UniProtKB-SubCell"/>
</dbReference>
<keyword evidence="5" id="KW-0325">Glycoprotein</keyword>
<reference evidence="10" key="1">
    <citation type="submission" date="2017-05" db="EMBL/GenBank/DDBJ databases">
        <authorList>
            <person name="Song R."/>
            <person name="Chenine A.L."/>
            <person name="Ruprecht R.M."/>
        </authorList>
    </citation>
    <scope>NUCLEOTIDE SEQUENCE</scope>
    <source>
        <strain evidence="10">MFARV/NYC/Q053/1684</strain>
    </source>
</reference>
<evidence type="ECO:0000313" key="10">
    <source>
        <dbReference type="EMBL" id="AWB14586.1"/>
    </source>
</evidence>
<evidence type="ECO:0000256" key="7">
    <source>
        <dbReference type="SAM" id="Phobius"/>
    </source>
</evidence>
<accession>A0A2S0SYX1</accession>
<keyword evidence="7" id="KW-1133">Transmembrane helix</keyword>
<feature type="transmembrane region" description="Helical" evidence="7">
    <location>
        <begin position="529"/>
        <end position="552"/>
    </location>
</feature>
<evidence type="ECO:0000259" key="9">
    <source>
        <dbReference type="Pfam" id="PF24833"/>
    </source>
</evidence>
<dbReference type="InterPro" id="IPR055447">
    <property type="entry name" value="Rhabdo_glycop_CD"/>
</dbReference>
<feature type="region of interest" description="Disordered" evidence="6">
    <location>
        <begin position="33"/>
        <end position="55"/>
    </location>
</feature>